<dbReference type="Proteomes" id="UP000663852">
    <property type="component" value="Unassembled WGS sequence"/>
</dbReference>
<dbReference type="Gene3D" id="3.40.50.410">
    <property type="entry name" value="von Willebrand factor, type A domain"/>
    <property type="match status" value="1"/>
</dbReference>
<protein>
    <recommendedName>
        <fullName evidence="5">VWFA domain-containing protein</fullName>
    </recommendedName>
</protein>
<keyword evidence="3" id="KW-1185">Reference proteome</keyword>
<dbReference type="SUPFAM" id="SSF53300">
    <property type="entry name" value="vWA-like"/>
    <property type="match status" value="1"/>
</dbReference>
<comment type="caution">
    <text evidence="1">The sequence shown here is derived from an EMBL/GenBank/DDBJ whole genome shotgun (WGS) entry which is preliminary data.</text>
</comment>
<dbReference type="OrthoDB" id="10022423at2759"/>
<evidence type="ECO:0000313" key="4">
    <source>
        <dbReference type="Proteomes" id="UP000663852"/>
    </source>
</evidence>
<dbReference type="EMBL" id="CAJNOJ010000009">
    <property type="protein sequence ID" value="CAF0776636.1"/>
    <property type="molecule type" value="Genomic_DNA"/>
</dbReference>
<dbReference type="InterPro" id="IPR036465">
    <property type="entry name" value="vWFA_dom_sf"/>
</dbReference>
<dbReference type="AlphaFoldDB" id="A0A813R1G1"/>
<dbReference type="EMBL" id="CAJNOR010001841">
    <property type="protein sequence ID" value="CAF1208104.1"/>
    <property type="molecule type" value="Genomic_DNA"/>
</dbReference>
<accession>A0A813R1G1</accession>
<reference evidence="1" key="1">
    <citation type="submission" date="2021-02" db="EMBL/GenBank/DDBJ databases">
        <authorList>
            <person name="Nowell W R."/>
        </authorList>
    </citation>
    <scope>NUCLEOTIDE SEQUENCE</scope>
</reference>
<proteinExistence type="predicted"/>
<evidence type="ECO:0000313" key="2">
    <source>
        <dbReference type="EMBL" id="CAF1208104.1"/>
    </source>
</evidence>
<name>A0A813R1G1_ADIRI</name>
<organism evidence="1 4">
    <name type="scientific">Adineta ricciae</name>
    <name type="common">Rotifer</name>
    <dbReference type="NCBI Taxonomy" id="249248"/>
    <lineage>
        <taxon>Eukaryota</taxon>
        <taxon>Metazoa</taxon>
        <taxon>Spiralia</taxon>
        <taxon>Gnathifera</taxon>
        <taxon>Rotifera</taxon>
        <taxon>Eurotatoria</taxon>
        <taxon>Bdelloidea</taxon>
        <taxon>Adinetida</taxon>
        <taxon>Adinetidae</taxon>
        <taxon>Adineta</taxon>
    </lineage>
</organism>
<dbReference type="Proteomes" id="UP000663828">
    <property type="component" value="Unassembled WGS sequence"/>
</dbReference>
<sequence>MKCQLCDSDAYAPHAHAILCTTCKQLSRSDIFSKILLTLLDIYSTQKDFDAIKDKCVQFNKVMKNYPLFITPFSTFDVDEHDTDRVALHYLRHYVISEDNNVLQKHHPVKTDASKSNYLYNTIALLCRLDIDDGARELRVRNIIDMALNAEIYQTTDPDLHSCLQWGETWKHFVLEQLREDQPMKSPNAVLTLCLHSLSNIINMRIRSVYPNVPGGSDDLRKRLNRIYSPLDVQTNTSTIPTITILWSNTKHVSAHSTSSMWTPDCVVPLLPKPECYTNDLLVSPRSGSAALQNPAERSFYILSCFCPITQSALNELVSYSDQQKHSEAEMKKEDTRVPEFRCPKCSKACHDYRFDWRAVALFRQNFNGARLTYILVDITSSMTFNLLKTITIDKKSTLSRIFQTKEAIKQLLKEIAAAAGPVDQAILTTFDKKLTKPAVIPLCNASEIADSANLKRIDAIELSPRSVDTYFYTVLNEVYQMFERQPYLYIDLYIFSDGIDTSPKKNDKSYQAIIRGLNQTLGAKCHFMNCGSATEGFSVAAWLGDADADCPLTGDIEEIKTQVKTVYKRDHARNVDLNTTKTTFLGKTLDVPEPTLTTFMTDAEIPTIRKPRTRESNKDESILLSSPIRRSNPNLKNIDDYLNSLPSVTRSRSVTATDNRSKSPEIFKIITRNLSAKRLHKD</sequence>
<evidence type="ECO:0008006" key="5">
    <source>
        <dbReference type="Google" id="ProtNLM"/>
    </source>
</evidence>
<gene>
    <name evidence="1" type="ORF">EDS130_LOCUS3610</name>
    <name evidence="2" type="ORF">XAT740_LOCUS24041</name>
</gene>
<evidence type="ECO:0000313" key="3">
    <source>
        <dbReference type="Proteomes" id="UP000663828"/>
    </source>
</evidence>
<evidence type="ECO:0000313" key="1">
    <source>
        <dbReference type="EMBL" id="CAF0776636.1"/>
    </source>
</evidence>